<reference evidence="1" key="1">
    <citation type="submission" date="2021-03" db="EMBL/GenBank/DDBJ databases">
        <title>Whole genome shotgun sequence of Actinoplanes auranticolor NBRC 12245.</title>
        <authorList>
            <person name="Komaki H."/>
            <person name="Tamura T."/>
        </authorList>
    </citation>
    <scope>NUCLEOTIDE SEQUENCE</scope>
    <source>
        <strain evidence="1">NBRC 12245</strain>
    </source>
</reference>
<gene>
    <name evidence="1" type="ORF">Aau02nite_37210</name>
</gene>
<organism evidence="1 2">
    <name type="scientific">Actinoplanes auranticolor</name>
    <dbReference type="NCBI Taxonomy" id="47988"/>
    <lineage>
        <taxon>Bacteria</taxon>
        <taxon>Bacillati</taxon>
        <taxon>Actinomycetota</taxon>
        <taxon>Actinomycetes</taxon>
        <taxon>Micromonosporales</taxon>
        <taxon>Micromonosporaceae</taxon>
        <taxon>Actinoplanes</taxon>
    </lineage>
</organism>
<protein>
    <recommendedName>
        <fullName evidence="3">Lipoprotein</fullName>
    </recommendedName>
</protein>
<evidence type="ECO:0000313" key="2">
    <source>
        <dbReference type="Proteomes" id="UP000681340"/>
    </source>
</evidence>
<dbReference type="AlphaFoldDB" id="A0A919VN31"/>
<keyword evidence="2" id="KW-1185">Reference proteome</keyword>
<comment type="caution">
    <text evidence="1">The sequence shown here is derived from an EMBL/GenBank/DDBJ whole genome shotgun (WGS) entry which is preliminary data.</text>
</comment>
<evidence type="ECO:0000313" key="1">
    <source>
        <dbReference type="EMBL" id="GIM69671.1"/>
    </source>
</evidence>
<evidence type="ECO:0008006" key="3">
    <source>
        <dbReference type="Google" id="ProtNLM"/>
    </source>
</evidence>
<name>A0A919VN31_9ACTN</name>
<dbReference type="PROSITE" id="PS51257">
    <property type="entry name" value="PROKAR_LIPOPROTEIN"/>
    <property type="match status" value="1"/>
</dbReference>
<dbReference type="Proteomes" id="UP000681340">
    <property type="component" value="Unassembled WGS sequence"/>
</dbReference>
<accession>A0A919VN31</accession>
<proteinExistence type="predicted"/>
<sequence length="267" mass="27882">MNVSKARLAGLGVLLVVGVAAGGCGVADAVGDAAPASAKPLAPRDALLKSLPDASTGSFKFTVEGGEAPAAGEIDASKRSYRVGFRYREPEAGFTLHSDYLVVKEQAWIKIRFTGTEGLTGLPKLPKKWMLIDPAKVKDDDVPVRYDNETDPGEAGTVLRAIVAVERTSDGHFAGTTDLTQQGDAAIVDAGRLKALGEKARAVPFEATVDDQGRLTSTIVRIPAAGKVKATRYAITYTGYGATPTPAAPAADEQQPATKAAYELLNA</sequence>
<dbReference type="RefSeq" id="WP_212989691.1">
    <property type="nucleotide sequence ID" value="NZ_BAABEA010000039.1"/>
</dbReference>
<dbReference type="EMBL" id="BOQL01000028">
    <property type="protein sequence ID" value="GIM69671.1"/>
    <property type="molecule type" value="Genomic_DNA"/>
</dbReference>